<dbReference type="Proteomes" id="UP000276223">
    <property type="component" value="Unassembled WGS sequence"/>
</dbReference>
<dbReference type="Pfam" id="PF08448">
    <property type="entry name" value="PAS_4"/>
    <property type="match status" value="1"/>
</dbReference>
<comment type="caution">
    <text evidence="15">The sequence shown here is derived from an EMBL/GenBank/DDBJ whole genome shotgun (WGS) entry which is preliminary data.</text>
</comment>
<comment type="catalytic activity">
    <reaction evidence="1">
        <text>ATP + protein L-histidine = ADP + protein N-phospho-L-histidine.</text>
        <dbReference type="EC" id="2.7.13.3"/>
    </reaction>
</comment>
<dbReference type="SUPFAM" id="SSF47384">
    <property type="entry name" value="Homodimeric domain of signal transducing histidine kinase"/>
    <property type="match status" value="1"/>
</dbReference>
<evidence type="ECO:0000256" key="10">
    <source>
        <dbReference type="SAM" id="Coils"/>
    </source>
</evidence>
<dbReference type="InterPro" id="IPR013656">
    <property type="entry name" value="PAS_4"/>
</dbReference>
<dbReference type="Gene3D" id="3.30.450.20">
    <property type="entry name" value="PAS domain"/>
    <property type="match status" value="3"/>
</dbReference>
<evidence type="ECO:0000256" key="8">
    <source>
        <dbReference type="ARBA" id="ARBA00023012"/>
    </source>
</evidence>
<dbReference type="NCBIfam" id="TIGR00229">
    <property type="entry name" value="sensory_box"/>
    <property type="match status" value="3"/>
</dbReference>
<dbReference type="RefSeq" id="WP_123289059.1">
    <property type="nucleotide sequence ID" value="NZ_RJVA01000009.1"/>
</dbReference>
<dbReference type="GO" id="GO:0000155">
    <property type="term" value="F:phosphorelay sensor kinase activity"/>
    <property type="evidence" value="ECO:0007669"/>
    <property type="project" value="InterPro"/>
</dbReference>
<feature type="modified residue" description="4-aspartylphosphate" evidence="9">
    <location>
        <position position="52"/>
    </location>
</feature>
<dbReference type="PROSITE" id="PS50112">
    <property type="entry name" value="PAS"/>
    <property type="match status" value="3"/>
</dbReference>
<dbReference type="GO" id="GO:0005524">
    <property type="term" value="F:ATP binding"/>
    <property type="evidence" value="ECO:0007669"/>
    <property type="project" value="UniProtKB-KW"/>
</dbReference>
<dbReference type="InterPro" id="IPR003661">
    <property type="entry name" value="HisK_dim/P_dom"/>
</dbReference>
<evidence type="ECO:0000259" key="11">
    <source>
        <dbReference type="PROSITE" id="PS50109"/>
    </source>
</evidence>
<keyword evidence="10" id="KW-0175">Coiled coil</keyword>
<dbReference type="SMART" id="SM00387">
    <property type="entry name" value="HATPase_c"/>
    <property type="match status" value="1"/>
</dbReference>
<protein>
    <recommendedName>
        <fullName evidence="2">histidine kinase</fullName>
        <ecNumber evidence="2">2.7.13.3</ecNumber>
    </recommendedName>
</protein>
<feature type="domain" description="PAC" evidence="14">
    <location>
        <begin position="472"/>
        <end position="524"/>
    </location>
</feature>
<evidence type="ECO:0000256" key="1">
    <source>
        <dbReference type="ARBA" id="ARBA00000085"/>
    </source>
</evidence>
<dbReference type="Pfam" id="PF08447">
    <property type="entry name" value="PAS_3"/>
    <property type="match status" value="1"/>
</dbReference>
<dbReference type="InterPro" id="IPR001789">
    <property type="entry name" value="Sig_transdc_resp-reg_receiver"/>
</dbReference>
<dbReference type="CDD" id="cd00156">
    <property type="entry name" value="REC"/>
    <property type="match status" value="1"/>
</dbReference>
<dbReference type="Pfam" id="PF13426">
    <property type="entry name" value="PAS_9"/>
    <property type="match status" value="1"/>
</dbReference>
<dbReference type="InterPro" id="IPR011006">
    <property type="entry name" value="CheY-like_superfamily"/>
</dbReference>
<evidence type="ECO:0000259" key="13">
    <source>
        <dbReference type="PROSITE" id="PS50112"/>
    </source>
</evidence>
<dbReference type="CDD" id="cd00082">
    <property type="entry name" value="HisKA"/>
    <property type="match status" value="1"/>
</dbReference>
<dbReference type="InterPro" id="IPR005467">
    <property type="entry name" value="His_kinase_dom"/>
</dbReference>
<name>A0A3N1VMI0_9BACT</name>
<organism evidence="15 16">
    <name type="scientific">Desulfosoma caldarium</name>
    <dbReference type="NCBI Taxonomy" id="610254"/>
    <lineage>
        <taxon>Bacteria</taxon>
        <taxon>Pseudomonadati</taxon>
        <taxon>Thermodesulfobacteriota</taxon>
        <taxon>Syntrophobacteria</taxon>
        <taxon>Syntrophobacterales</taxon>
        <taxon>Syntrophobacteraceae</taxon>
        <taxon>Desulfosoma</taxon>
    </lineage>
</organism>
<feature type="domain" description="PAS" evidence="13">
    <location>
        <begin position="275"/>
        <end position="327"/>
    </location>
</feature>
<feature type="domain" description="Response regulatory" evidence="12">
    <location>
        <begin position="3"/>
        <end position="117"/>
    </location>
</feature>
<keyword evidence="4" id="KW-0808">Transferase</keyword>
<dbReference type="InterPro" id="IPR000700">
    <property type="entry name" value="PAS-assoc_C"/>
</dbReference>
<dbReference type="SMART" id="SM00448">
    <property type="entry name" value="REC"/>
    <property type="match status" value="1"/>
</dbReference>
<dbReference type="PROSITE" id="PS50110">
    <property type="entry name" value="RESPONSE_REGULATORY"/>
    <property type="match status" value="1"/>
</dbReference>
<accession>A0A3N1VMI0</accession>
<gene>
    <name evidence="15" type="ORF">EDC27_0534</name>
</gene>
<dbReference type="SUPFAM" id="SSF52172">
    <property type="entry name" value="CheY-like"/>
    <property type="match status" value="1"/>
</dbReference>
<dbReference type="SUPFAM" id="SSF55874">
    <property type="entry name" value="ATPase domain of HSP90 chaperone/DNA topoisomerase II/histidine kinase"/>
    <property type="match status" value="1"/>
</dbReference>
<dbReference type="PANTHER" id="PTHR43065">
    <property type="entry name" value="SENSOR HISTIDINE KINASE"/>
    <property type="match status" value="1"/>
</dbReference>
<evidence type="ECO:0000256" key="9">
    <source>
        <dbReference type="PROSITE-ProRule" id="PRU00169"/>
    </source>
</evidence>
<dbReference type="SMART" id="SM00091">
    <property type="entry name" value="PAS"/>
    <property type="match status" value="3"/>
</dbReference>
<dbReference type="InterPro" id="IPR001610">
    <property type="entry name" value="PAC"/>
</dbReference>
<evidence type="ECO:0000256" key="4">
    <source>
        <dbReference type="ARBA" id="ARBA00022679"/>
    </source>
</evidence>
<keyword evidence="3 9" id="KW-0597">Phosphoprotein</keyword>
<feature type="coiled-coil region" evidence="10">
    <location>
        <begin position="556"/>
        <end position="596"/>
    </location>
</feature>
<dbReference type="CDD" id="cd00130">
    <property type="entry name" value="PAS"/>
    <property type="match status" value="3"/>
</dbReference>
<dbReference type="EMBL" id="RJVA01000009">
    <property type="protein sequence ID" value="ROR03269.1"/>
    <property type="molecule type" value="Genomic_DNA"/>
</dbReference>
<evidence type="ECO:0000259" key="12">
    <source>
        <dbReference type="PROSITE" id="PS50110"/>
    </source>
</evidence>
<dbReference type="EC" id="2.7.13.3" evidence="2"/>
<dbReference type="PANTHER" id="PTHR43065:SF46">
    <property type="entry name" value="C4-DICARBOXYLATE TRANSPORT SENSOR PROTEIN DCTB"/>
    <property type="match status" value="1"/>
</dbReference>
<reference evidence="15 16" key="1">
    <citation type="submission" date="2018-11" db="EMBL/GenBank/DDBJ databases">
        <title>Genomic Encyclopedia of Type Strains, Phase IV (KMG-IV): sequencing the most valuable type-strain genomes for metagenomic binning, comparative biology and taxonomic classification.</title>
        <authorList>
            <person name="Goeker M."/>
        </authorList>
    </citation>
    <scope>NUCLEOTIDE SEQUENCE [LARGE SCALE GENOMIC DNA]</scope>
    <source>
        <strain evidence="15 16">DSM 22027</strain>
    </source>
</reference>
<keyword evidence="7" id="KW-0067">ATP-binding</keyword>
<proteinExistence type="predicted"/>
<dbReference type="Gene3D" id="3.40.50.2300">
    <property type="match status" value="1"/>
</dbReference>
<dbReference type="InterPro" id="IPR013655">
    <property type="entry name" value="PAS_fold_3"/>
</dbReference>
<dbReference type="InterPro" id="IPR000014">
    <property type="entry name" value="PAS"/>
</dbReference>
<feature type="domain" description="PAS" evidence="13">
    <location>
        <begin position="398"/>
        <end position="445"/>
    </location>
</feature>
<feature type="domain" description="PAS" evidence="13">
    <location>
        <begin position="147"/>
        <end position="219"/>
    </location>
</feature>
<evidence type="ECO:0000256" key="5">
    <source>
        <dbReference type="ARBA" id="ARBA00022741"/>
    </source>
</evidence>
<evidence type="ECO:0000256" key="3">
    <source>
        <dbReference type="ARBA" id="ARBA00022553"/>
    </source>
</evidence>
<dbReference type="PRINTS" id="PR00344">
    <property type="entry name" value="BCTRLSENSOR"/>
</dbReference>
<evidence type="ECO:0000259" key="14">
    <source>
        <dbReference type="PROSITE" id="PS50113"/>
    </source>
</evidence>
<dbReference type="SMART" id="SM00086">
    <property type="entry name" value="PAC"/>
    <property type="match status" value="3"/>
</dbReference>
<dbReference type="AlphaFoldDB" id="A0A3N1VMI0"/>
<feature type="coiled-coil region" evidence="10">
    <location>
        <begin position="119"/>
        <end position="150"/>
    </location>
</feature>
<evidence type="ECO:0000313" key="15">
    <source>
        <dbReference type="EMBL" id="ROR03269.1"/>
    </source>
</evidence>
<evidence type="ECO:0000256" key="7">
    <source>
        <dbReference type="ARBA" id="ARBA00022840"/>
    </source>
</evidence>
<dbReference type="Pfam" id="PF02518">
    <property type="entry name" value="HATPase_c"/>
    <property type="match status" value="1"/>
</dbReference>
<sequence>MARILVVDDEAAIRELVQGALKSFGYQCETAPNAAAARALLKAQDFDLVISDVIMPGENGLDLIAHVVETYPDTGTLILSALDDPALTQKALDLGIYGYVVKPFDMTSLRIHVACALKQREVQMANRRYREDLERLAEQRTRELHRQQQDYAALVTNLPCVVYTGFTDWSVAFVSEKVRDVTGYEPEVFLSGQKRWSECIVPEDLPTLSEPLKKAMARDGTFIREYRIVDAHGQIRWIQDRGRVILSPESNLDHVSGVFFDITEQKKVREALEQAKEEWERTFDAVPALIQVSDKNRRILKVNAALANRVGIPREDIIGRSCYDIIYGRLEKCPQCPWDNAESLNFPLEREVYNEHLGGYFHITSAPLYNSDGSLAGCISVSHDITALKEAEQEVRRAHWELEQLVSAISSILIGLDPQGRITRWNTMAESVFGLLSTEVLGKKLEDLPLEWQWERVQLAVESCRRKKRIHRVEDVRFTRPDGQPGFLGFTINPMRLDHDTELGLLIMGAEITQRKLLEAQLAQAQKLESIGQLAAGIAHEINTPVQFIGDNTRFLEDAFRDLSRLLEKYQELVQRARQAEDLANLVREVEEAAETIDLDYLLTEIPRAIEQTLEGVQRVAKIVLAMKEFSHPDREEKVPTDINRALENTLTVARNEWKYVADLVAELDPNLPLVPCIPGEMNQVFLNIVVNAAHAVKDAVKDQPDTKGTITVATRVVDDWCEIRVADTGTGIPEKIRHRIFDPFFTTKEVGRGTGQGLAISHHVVVEKHKGQLLFETEEGRGTTFIIRLPMESS</sequence>
<keyword evidence="8" id="KW-0902">Two-component regulatory system</keyword>
<evidence type="ECO:0000256" key="2">
    <source>
        <dbReference type="ARBA" id="ARBA00012438"/>
    </source>
</evidence>
<dbReference type="InterPro" id="IPR036890">
    <property type="entry name" value="HATPase_C_sf"/>
</dbReference>
<feature type="domain" description="PAC" evidence="14">
    <location>
        <begin position="346"/>
        <end position="397"/>
    </location>
</feature>
<keyword evidence="6" id="KW-0418">Kinase</keyword>
<dbReference type="Gene3D" id="3.30.565.10">
    <property type="entry name" value="Histidine kinase-like ATPase, C-terminal domain"/>
    <property type="match status" value="1"/>
</dbReference>
<dbReference type="OrthoDB" id="9769169at2"/>
<keyword evidence="16" id="KW-1185">Reference proteome</keyword>
<dbReference type="Gene3D" id="1.10.287.130">
    <property type="match status" value="1"/>
</dbReference>
<dbReference type="InterPro" id="IPR036097">
    <property type="entry name" value="HisK_dim/P_sf"/>
</dbReference>
<dbReference type="PROSITE" id="PS50109">
    <property type="entry name" value="HIS_KIN"/>
    <property type="match status" value="1"/>
</dbReference>
<dbReference type="SUPFAM" id="SSF55785">
    <property type="entry name" value="PYP-like sensor domain (PAS domain)"/>
    <property type="match status" value="3"/>
</dbReference>
<evidence type="ECO:0000313" key="16">
    <source>
        <dbReference type="Proteomes" id="UP000276223"/>
    </source>
</evidence>
<feature type="domain" description="PAC" evidence="14">
    <location>
        <begin position="222"/>
        <end position="274"/>
    </location>
</feature>
<keyword evidence="5" id="KW-0547">Nucleotide-binding</keyword>
<dbReference type="PROSITE" id="PS50113">
    <property type="entry name" value="PAC"/>
    <property type="match status" value="3"/>
</dbReference>
<dbReference type="InterPro" id="IPR003594">
    <property type="entry name" value="HATPase_dom"/>
</dbReference>
<dbReference type="Pfam" id="PF00072">
    <property type="entry name" value="Response_reg"/>
    <property type="match status" value="1"/>
</dbReference>
<evidence type="ECO:0000256" key="6">
    <source>
        <dbReference type="ARBA" id="ARBA00022777"/>
    </source>
</evidence>
<dbReference type="InterPro" id="IPR004358">
    <property type="entry name" value="Sig_transdc_His_kin-like_C"/>
</dbReference>
<feature type="domain" description="Histidine kinase" evidence="11">
    <location>
        <begin position="537"/>
        <end position="794"/>
    </location>
</feature>
<dbReference type="InterPro" id="IPR035965">
    <property type="entry name" value="PAS-like_dom_sf"/>
</dbReference>